<accession>A0AAV5DT10</accession>
<keyword evidence="2" id="KW-0804">Transcription</keyword>
<name>A0AAV5DT10_ELECO</name>
<reference evidence="4" key="1">
    <citation type="journal article" date="2018" name="DNA Res.">
        <title>Multiple hybrid de novo genome assembly of finger millet, an orphan allotetraploid crop.</title>
        <authorList>
            <person name="Hatakeyama M."/>
            <person name="Aluri S."/>
            <person name="Balachadran M.T."/>
            <person name="Sivarajan S.R."/>
            <person name="Patrignani A."/>
            <person name="Gruter S."/>
            <person name="Poveda L."/>
            <person name="Shimizu-Inatsugi R."/>
            <person name="Baeten J."/>
            <person name="Francoijs K.J."/>
            <person name="Nataraja K.N."/>
            <person name="Reddy Y.A.N."/>
            <person name="Phadnis S."/>
            <person name="Ravikumar R.L."/>
            <person name="Schlapbach R."/>
            <person name="Sreeman S.M."/>
            <person name="Shimizu K.K."/>
        </authorList>
    </citation>
    <scope>NUCLEOTIDE SEQUENCE</scope>
</reference>
<organism evidence="4 5">
    <name type="scientific">Eleusine coracana subsp. coracana</name>
    <dbReference type="NCBI Taxonomy" id="191504"/>
    <lineage>
        <taxon>Eukaryota</taxon>
        <taxon>Viridiplantae</taxon>
        <taxon>Streptophyta</taxon>
        <taxon>Embryophyta</taxon>
        <taxon>Tracheophyta</taxon>
        <taxon>Spermatophyta</taxon>
        <taxon>Magnoliopsida</taxon>
        <taxon>Liliopsida</taxon>
        <taxon>Poales</taxon>
        <taxon>Poaceae</taxon>
        <taxon>PACMAD clade</taxon>
        <taxon>Chloridoideae</taxon>
        <taxon>Cynodonteae</taxon>
        <taxon>Eleusininae</taxon>
        <taxon>Eleusine</taxon>
    </lineage>
</organism>
<dbReference type="PANTHER" id="PTHR31636">
    <property type="entry name" value="OSJNBA0084A10.13 PROTEIN-RELATED"/>
    <property type="match status" value="1"/>
</dbReference>
<feature type="short sequence motif" description="VHIID" evidence="3">
    <location>
        <begin position="59"/>
        <end position="63"/>
    </location>
</feature>
<dbReference type="Pfam" id="PF03514">
    <property type="entry name" value="GRAS"/>
    <property type="match status" value="1"/>
</dbReference>
<comment type="caution">
    <text evidence="3">Lacks conserved residue(s) required for the propagation of feature annotation.</text>
</comment>
<evidence type="ECO:0000256" key="3">
    <source>
        <dbReference type="PROSITE-ProRule" id="PRU01191"/>
    </source>
</evidence>
<dbReference type="EMBL" id="BQKI01000071">
    <property type="protein sequence ID" value="GJN14204.1"/>
    <property type="molecule type" value="Genomic_DNA"/>
</dbReference>
<reference evidence="4" key="2">
    <citation type="submission" date="2021-12" db="EMBL/GenBank/DDBJ databases">
        <title>Resequencing data analysis of finger millet.</title>
        <authorList>
            <person name="Hatakeyama M."/>
            <person name="Aluri S."/>
            <person name="Balachadran M.T."/>
            <person name="Sivarajan S.R."/>
            <person name="Poveda L."/>
            <person name="Shimizu-Inatsugi R."/>
            <person name="Schlapbach R."/>
            <person name="Sreeman S.M."/>
            <person name="Shimizu K.K."/>
        </authorList>
    </citation>
    <scope>NUCLEOTIDE SEQUENCE</scope>
</reference>
<gene>
    <name evidence="4" type="primary">gb00996</name>
    <name evidence="4" type="ORF">PR202_gb00996</name>
</gene>
<protein>
    <submittedName>
        <fullName evidence="4">Uncharacterized protein</fullName>
    </submittedName>
</protein>
<sequence>MWSLPGLTLALQHQAPPPPTLAAANAARQSFATLCPPVRVAATAANHVILEAMAAEQWVHIVDLGGASMSQWLELLRLFATRPGGPPSLRLSIP</sequence>
<dbReference type="PROSITE" id="PS50985">
    <property type="entry name" value="GRAS"/>
    <property type="match status" value="1"/>
</dbReference>
<comment type="similarity">
    <text evidence="3">Belongs to the GRAS family.</text>
</comment>
<comment type="caution">
    <text evidence="4">The sequence shown here is derived from an EMBL/GenBank/DDBJ whole genome shotgun (WGS) entry which is preliminary data.</text>
</comment>
<evidence type="ECO:0000256" key="1">
    <source>
        <dbReference type="ARBA" id="ARBA00023015"/>
    </source>
</evidence>
<dbReference type="AlphaFoldDB" id="A0AAV5DT10"/>
<keyword evidence="1" id="KW-0805">Transcription regulation</keyword>
<proteinExistence type="inferred from homology"/>
<dbReference type="Proteomes" id="UP001054889">
    <property type="component" value="Unassembled WGS sequence"/>
</dbReference>
<evidence type="ECO:0000256" key="2">
    <source>
        <dbReference type="ARBA" id="ARBA00023163"/>
    </source>
</evidence>
<keyword evidence="5" id="KW-1185">Reference proteome</keyword>
<feature type="region of interest" description="VHIID" evidence="3">
    <location>
        <begin position="28"/>
        <end position="93"/>
    </location>
</feature>
<dbReference type="InterPro" id="IPR005202">
    <property type="entry name" value="TF_GRAS"/>
</dbReference>
<evidence type="ECO:0000313" key="5">
    <source>
        <dbReference type="Proteomes" id="UP001054889"/>
    </source>
</evidence>
<evidence type="ECO:0000313" key="4">
    <source>
        <dbReference type="EMBL" id="GJN14204.1"/>
    </source>
</evidence>